<dbReference type="GO" id="GO:0003677">
    <property type="term" value="F:DNA binding"/>
    <property type="evidence" value="ECO:0007669"/>
    <property type="project" value="InterPro"/>
</dbReference>
<name>A0A7X4HGP1_9BURK</name>
<dbReference type="Pfam" id="PF00350">
    <property type="entry name" value="Dynamin_N"/>
    <property type="match status" value="1"/>
</dbReference>
<dbReference type="GO" id="GO:0016020">
    <property type="term" value="C:membrane"/>
    <property type="evidence" value="ECO:0007669"/>
    <property type="project" value="UniProtKB-SubCell"/>
</dbReference>
<organism evidence="8 9">
    <name type="scientific">Pseudoduganella aquatica</name>
    <dbReference type="NCBI Taxonomy" id="2660641"/>
    <lineage>
        <taxon>Bacteria</taxon>
        <taxon>Pseudomonadati</taxon>
        <taxon>Pseudomonadota</taxon>
        <taxon>Betaproteobacteria</taxon>
        <taxon>Burkholderiales</taxon>
        <taxon>Oxalobacteraceae</taxon>
        <taxon>Telluria group</taxon>
        <taxon>Pseudoduganella</taxon>
    </lineage>
</organism>
<sequence>MNTETLEEQLKAFLIAKRDEAGLSQSDVAARSEVFGMGRLLDQRAVSRIEQAPLSSDALKIAAYMTAVGCTPTDYFNELSRLTIQEETDPNMATPQHSGIHEKLAQAHARLEQAQAIIAAAKDTYISSLQLGETFERSHALLNGLQRKPVIGCFGHFDAGKSTLLNTLISESVLPTKYQPATSVINLLMHTSDRPAALVGNVAVFSKGFMPHMIHDAALVEQHLIEQGDGELLRRYGMHQQDNEQAQQAYVAVVFSAADILNQVWLLDTPGQLGDGDDSDTDKALAGVELTDGIVFMSNHTGFLKDSDLGFAANVIRARPPAKGSDSLEHLLFVQSHCHGEIPAADVDGVGLSAFRRVKRQLDNMIFGAWMEERHIDTLPSAEQLASRVQPFWRENDLYRSATLRRVRDMATKLTASYDAIVDQRIAQTMEQMVAALQTAVDQLAFRKEDTIKRVKEVEEQEARFRGEAGELVAKFQALIASCPQRKKQDLESIGDYYRVQASAESIEKLIHDTYTDKKEAQGEVVNYLSQLFTAKLESVLKASGRSISAEVDNLLQRWQTAAPAMAAGTASAPGAKLEMDLSAFNSRAAFVGGMAGLGSLGAMSLYVGTIASNLGAYLMVGKAAGVMASLGMVGSVTSVTSFVAAIGGPITIGIAIAAAIGYMFYRLLGGSWQKSLAGKVADGLRENKLLSRLEQPVDAFWASTEQAMGAGLNELIQQTDAHIDGLKRDAAMAYDPAQLDQSVHTVTAALASMRAGESSRAA</sequence>
<keyword evidence="2" id="KW-0547">Nucleotide-binding</keyword>
<dbReference type="GO" id="GO:0005525">
    <property type="term" value="F:GTP binding"/>
    <property type="evidence" value="ECO:0007669"/>
    <property type="project" value="UniProtKB-KW"/>
</dbReference>
<feature type="transmembrane region" description="Helical" evidence="6">
    <location>
        <begin position="615"/>
        <end position="637"/>
    </location>
</feature>
<dbReference type="AlphaFoldDB" id="A0A7X4HGP1"/>
<dbReference type="InterPro" id="IPR001387">
    <property type="entry name" value="Cro/C1-type_HTH"/>
</dbReference>
<keyword evidence="3" id="KW-0378">Hydrolase</keyword>
<evidence type="ECO:0000256" key="5">
    <source>
        <dbReference type="ARBA" id="ARBA00023136"/>
    </source>
</evidence>
<feature type="domain" description="HTH cro/C1-type" evidence="7">
    <location>
        <begin position="14"/>
        <end position="76"/>
    </location>
</feature>
<dbReference type="EMBL" id="WWCU01000032">
    <property type="protein sequence ID" value="MYN10112.1"/>
    <property type="molecule type" value="Genomic_DNA"/>
</dbReference>
<evidence type="ECO:0000313" key="9">
    <source>
        <dbReference type="Proteomes" id="UP000450676"/>
    </source>
</evidence>
<proteinExistence type="predicted"/>
<keyword evidence="5 6" id="KW-0472">Membrane</keyword>
<feature type="transmembrane region" description="Helical" evidence="6">
    <location>
        <begin position="589"/>
        <end position="608"/>
    </location>
</feature>
<dbReference type="RefSeq" id="WP_161074406.1">
    <property type="nucleotide sequence ID" value="NZ_WWCU01000032.1"/>
</dbReference>
<feature type="transmembrane region" description="Helical" evidence="6">
    <location>
        <begin position="643"/>
        <end position="666"/>
    </location>
</feature>
<evidence type="ECO:0000256" key="4">
    <source>
        <dbReference type="ARBA" id="ARBA00023134"/>
    </source>
</evidence>
<evidence type="ECO:0000256" key="6">
    <source>
        <dbReference type="SAM" id="Phobius"/>
    </source>
</evidence>
<dbReference type="InterPro" id="IPR010982">
    <property type="entry name" value="Lambda_DNA-bd_dom_sf"/>
</dbReference>
<dbReference type="PANTHER" id="PTHR10465:SF0">
    <property type="entry name" value="SARCALUMENIN"/>
    <property type="match status" value="1"/>
</dbReference>
<evidence type="ECO:0000256" key="1">
    <source>
        <dbReference type="ARBA" id="ARBA00004370"/>
    </source>
</evidence>
<reference evidence="8 9" key="1">
    <citation type="submission" date="2019-12" db="EMBL/GenBank/DDBJ databases">
        <title>Novel species isolated from a subtropical stream in China.</title>
        <authorList>
            <person name="Lu H."/>
        </authorList>
    </citation>
    <scope>NUCLEOTIDE SEQUENCE [LARGE SCALE GENOMIC DNA]</scope>
    <source>
        <strain evidence="8 9">FT127W</strain>
    </source>
</reference>
<evidence type="ECO:0000256" key="3">
    <source>
        <dbReference type="ARBA" id="ARBA00022801"/>
    </source>
</evidence>
<dbReference type="Gene3D" id="1.10.260.40">
    <property type="entry name" value="lambda repressor-like DNA-binding domains"/>
    <property type="match status" value="1"/>
</dbReference>
<evidence type="ECO:0000313" key="8">
    <source>
        <dbReference type="EMBL" id="MYN10112.1"/>
    </source>
</evidence>
<dbReference type="PANTHER" id="PTHR10465">
    <property type="entry name" value="TRANSMEMBRANE GTPASE FZO1"/>
    <property type="match status" value="1"/>
</dbReference>
<dbReference type="GO" id="GO:0003924">
    <property type="term" value="F:GTPase activity"/>
    <property type="evidence" value="ECO:0007669"/>
    <property type="project" value="InterPro"/>
</dbReference>
<evidence type="ECO:0000256" key="2">
    <source>
        <dbReference type="ARBA" id="ARBA00022741"/>
    </source>
</evidence>
<comment type="subcellular location">
    <subcellularLocation>
        <location evidence="1">Membrane</location>
    </subcellularLocation>
</comment>
<dbReference type="InterPro" id="IPR027417">
    <property type="entry name" value="P-loop_NTPase"/>
</dbReference>
<dbReference type="InterPro" id="IPR027094">
    <property type="entry name" value="Mitofusin_fam"/>
</dbReference>
<accession>A0A7X4HGP1</accession>
<dbReference type="Proteomes" id="UP000450676">
    <property type="component" value="Unassembled WGS sequence"/>
</dbReference>
<dbReference type="InterPro" id="IPR045063">
    <property type="entry name" value="Dynamin_N"/>
</dbReference>
<dbReference type="SUPFAM" id="SSF52540">
    <property type="entry name" value="P-loop containing nucleoside triphosphate hydrolases"/>
    <property type="match status" value="1"/>
</dbReference>
<dbReference type="PROSITE" id="PS50943">
    <property type="entry name" value="HTH_CROC1"/>
    <property type="match status" value="1"/>
</dbReference>
<keyword evidence="6" id="KW-1133">Transmembrane helix</keyword>
<evidence type="ECO:0000259" key="7">
    <source>
        <dbReference type="PROSITE" id="PS50943"/>
    </source>
</evidence>
<dbReference type="CDD" id="cd00093">
    <property type="entry name" value="HTH_XRE"/>
    <property type="match status" value="1"/>
</dbReference>
<keyword evidence="9" id="KW-1185">Reference proteome</keyword>
<gene>
    <name evidence="8" type="ORF">GTP77_22580</name>
</gene>
<keyword evidence="6" id="KW-0812">Transmembrane</keyword>
<dbReference type="Gene3D" id="3.40.50.300">
    <property type="entry name" value="P-loop containing nucleotide triphosphate hydrolases"/>
    <property type="match status" value="1"/>
</dbReference>
<keyword evidence="4" id="KW-0342">GTP-binding</keyword>
<protein>
    <recommendedName>
        <fullName evidence="7">HTH cro/C1-type domain-containing protein</fullName>
    </recommendedName>
</protein>
<comment type="caution">
    <text evidence="8">The sequence shown here is derived from an EMBL/GenBank/DDBJ whole genome shotgun (WGS) entry which is preliminary data.</text>
</comment>